<evidence type="ECO:0000256" key="3">
    <source>
        <dbReference type="ARBA" id="ARBA00022676"/>
    </source>
</evidence>
<evidence type="ECO:0000259" key="5">
    <source>
        <dbReference type="Pfam" id="PF00534"/>
    </source>
</evidence>
<evidence type="ECO:0000256" key="2">
    <source>
        <dbReference type="ARBA" id="ARBA00012588"/>
    </source>
</evidence>
<comment type="caution">
    <text evidence="7">The sequence shown here is derived from an EMBL/GenBank/DDBJ whole genome shotgun (WGS) entry which is preliminary data.</text>
</comment>
<dbReference type="RefSeq" id="WP_045358800.1">
    <property type="nucleotide sequence ID" value="NZ_BBPA01000033.1"/>
</dbReference>
<protein>
    <recommendedName>
        <fullName evidence="2">starch synthase</fullName>
        <ecNumber evidence="2">2.4.1.21</ecNumber>
    </recommendedName>
</protein>
<evidence type="ECO:0000313" key="8">
    <source>
        <dbReference type="Proteomes" id="UP000030321"/>
    </source>
</evidence>
<organism evidence="7 8">
    <name type="scientific">Microcystis aeruginosa NIES-44</name>
    <dbReference type="NCBI Taxonomy" id="449439"/>
    <lineage>
        <taxon>Bacteria</taxon>
        <taxon>Bacillati</taxon>
        <taxon>Cyanobacteriota</taxon>
        <taxon>Cyanophyceae</taxon>
        <taxon>Oscillatoriophycideae</taxon>
        <taxon>Chroococcales</taxon>
        <taxon>Microcystaceae</taxon>
        <taxon>Microcystis</taxon>
    </lineage>
</organism>
<dbReference type="GO" id="GO:0005829">
    <property type="term" value="C:cytosol"/>
    <property type="evidence" value="ECO:0007669"/>
    <property type="project" value="TreeGrafter"/>
</dbReference>
<dbReference type="InterPro" id="IPR001296">
    <property type="entry name" value="Glyco_trans_1"/>
</dbReference>
<name>A0A0A1VTI7_MICAE</name>
<evidence type="ECO:0000259" key="6">
    <source>
        <dbReference type="Pfam" id="PF08323"/>
    </source>
</evidence>
<evidence type="ECO:0000256" key="1">
    <source>
        <dbReference type="ARBA" id="ARBA00001478"/>
    </source>
</evidence>
<dbReference type="Proteomes" id="UP000030321">
    <property type="component" value="Unassembled WGS sequence"/>
</dbReference>
<dbReference type="EC" id="2.4.1.21" evidence="2"/>
<sequence length="537" mass="60100">MGQKKYFNILIVGSENANLLGAKVGGLGDFVKDFSSELLEQDCQVSVVIPSYGFLHQSPSSQFLGTITFQFSGKNEEAQVFQVVGENSNQVKQLVIHHPGLVSLDKNGRYEIYHHDLDSEPCQTDASRYALFCIAVAQGIEQGIFGHLDCIHLNDWHSACLLILRAYHPNYQTLQKIRTVYTINNLSYQGVRPFAGVASSLETWYPDLEYDPDKLADPRWSDHVNLMKAGIQLADAISTDSPSYAQEILCPTEAPRFYGGEGLEKELLVAFQQGRLFGILLGCEYPDKRIIPKLNFSDLISLLKAEIIQWQQTAKYLSPNCLLAHKRLTELSYLSEKPPIILTSVCRVVEQKLYLMKASGSKFISGLSGVLEGLGKQGIYILLGTGETEYERFLTEITSQFDNFVFLNGFGSEDCAAALYANGDFFLMPSSYEPCGISQMLAMRDGQPCLVHKVGGLKDTVIDGFNGFVFGGDSVEEQVDNLVLSCLKAIEVKLNNPSQWQEICQQAEKSRFLWKDTVSQYITKLYEHQNVEKYIRS</sequence>
<comment type="catalytic activity">
    <reaction evidence="1">
        <text>[(1-&gt;4)-alpha-D-glucosyl](n) + ADP-alpha-D-glucose = [(1-&gt;4)-alpha-D-glucosyl](n+1) + ADP + H(+)</text>
        <dbReference type="Rhea" id="RHEA:18189"/>
        <dbReference type="Rhea" id="RHEA-COMP:9584"/>
        <dbReference type="Rhea" id="RHEA-COMP:9587"/>
        <dbReference type="ChEBI" id="CHEBI:15378"/>
        <dbReference type="ChEBI" id="CHEBI:15444"/>
        <dbReference type="ChEBI" id="CHEBI:57498"/>
        <dbReference type="ChEBI" id="CHEBI:456216"/>
        <dbReference type="EC" id="2.4.1.21"/>
    </reaction>
</comment>
<accession>A0A0A1VTI7</accession>
<dbReference type="Pfam" id="PF00534">
    <property type="entry name" value="Glycos_transf_1"/>
    <property type="match status" value="1"/>
</dbReference>
<evidence type="ECO:0000313" key="7">
    <source>
        <dbReference type="EMBL" id="GAL93132.1"/>
    </source>
</evidence>
<gene>
    <name evidence="7" type="ORF">N44_01819</name>
</gene>
<dbReference type="SUPFAM" id="SSF53756">
    <property type="entry name" value="UDP-Glycosyltransferase/glycogen phosphorylase"/>
    <property type="match status" value="1"/>
</dbReference>
<dbReference type="AlphaFoldDB" id="A0A0A1VTI7"/>
<dbReference type="InterPro" id="IPR013534">
    <property type="entry name" value="Starch_synth_cat_dom"/>
</dbReference>
<dbReference type="GO" id="GO:0009011">
    <property type="term" value="F:alpha-1,4-glucan glucosyltransferase (ADP-glucose donor) activity"/>
    <property type="evidence" value="ECO:0007669"/>
    <property type="project" value="UniProtKB-EC"/>
</dbReference>
<dbReference type="EMBL" id="BBPA01000033">
    <property type="protein sequence ID" value="GAL93132.1"/>
    <property type="molecule type" value="Genomic_DNA"/>
</dbReference>
<reference evidence="8" key="1">
    <citation type="journal article" date="2015" name="Genome">
        <title>Whole Genome Sequence of the Non-Microcystin-Producing Microcystis aeruginosa Strain NIES-44.</title>
        <authorList>
            <person name="Okano K."/>
            <person name="Miyata N."/>
            <person name="Ozaki Y."/>
        </authorList>
    </citation>
    <scope>NUCLEOTIDE SEQUENCE [LARGE SCALE GENOMIC DNA]</scope>
    <source>
        <strain evidence="8">NIES-44</strain>
    </source>
</reference>
<dbReference type="Gene3D" id="3.40.50.2000">
    <property type="entry name" value="Glycogen Phosphorylase B"/>
    <property type="match status" value="2"/>
</dbReference>
<proteinExistence type="predicted"/>
<keyword evidence="4 7" id="KW-0808">Transferase</keyword>
<feature type="domain" description="Glycosyl transferase family 1" evidence="5">
    <location>
        <begin position="403"/>
        <end position="481"/>
    </location>
</feature>
<keyword evidence="3 7" id="KW-0328">Glycosyltransferase</keyword>
<feature type="domain" description="Starch synthase catalytic" evidence="6">
    <location>
        <begin position="8"/>
        <end position="265"/>
    </location>
</feature>
<dbReference type="Pfam" id="PF08323">
    <property type="entry name" value="Glyco_transf_5"/>
    <property type="match status" value="1"/>
</dbReference>
<evidence type="ECO:0000256" key="4">
    <source>
        <dbReference type="ARBA" id="ARBA00022679"/>
    </source>
</evidence>
<dbReference type="GO" id="GO:0005978">
    <property type="term" value="P:glycogen biosynthetic process"/>
    <property type="evidence" value="ECO:0007669"/>
    <property type="project" value="TreeGrafter"/>
</dbReference>
<dbReference type="PANTHER" id="PTHR45825">
    <property type="entry name" value="GRANULE-BOUND STARCH SYNTHASE 1, CHLOROPLASTIC/AMYLOPLASTIC"/>
    <property type="match status" value="1"/>
</dbReference>
<dbReference type="PANTHER" id="PTHR45825:SF11">
    <property type="entry name" value="ALPHA AMYLASE DOMAIN-CONTAINING PROTEIN"/>
    <property type="match status" value="1"/>
</dbReference>